<evidence type="ECO:0000259" key="8">
    <source>
        <dbReference type="Pfam" id="PF18565"/>
    </source>
</evidence>
<gene>
    <name evidence="9" type="ORF">Cop2CBH44_00360</name>
</gene>
<dbReference type="PANTHER" id="PTHR42732">
    <property type="entry name" value="BETA-GALACTOSIDASE"/>
    <property type="match status" value="1"/>
</dbReference>
<feature type="domain" description="Glycosyl hydrolases family 2 sugar binding" evidence="7">
    <location>
        <begin position="90"/>
        <end position="199"/>
    </location>
</feature>
<dbReference type="Pfam" id="PF02837">
    <property type="entry name" value="Glyco_hydro_2_N"/>
    <property type="match status" value="1"/>
</dbReference>
<dbReference type="Gene3D" id="3.20.20.80">
    <property type="entry name" value="Glycosidases"/>
    <property type="match status" value="1"/>
</dbReference>
<dbReference type="Gene3D" id="2.60.120.260">
    <property type="entry name" value="Galactose-binding domain-like"/>
    <property type="match status" value="1"/>
</dbReference>
<dbReference type="InterPro" id="IPR036156">
    <property type="entry name" value="Beta-gal/glucu_dom_sf"/>
</dbReference>
<comment type="similarity">
    <text evidence="1">Belongs to the glycosyl hydrolase 2 family.</text>
</comment>
<accession>A0A7G1HRU9</accession>
<name>A0A7G1HRU9_9BACT</name>
<dbReference type="AlphaFoldDB" id="A0A7G1HRU9"/>
<organism evidence="9 10">
    <name type="scientific">Coprobacter secundus subsp. similis</name>
    <dbReference type="NCBI Taxonomy" id="2751153"/>
    <lineage>
        <taxon>Bacteria</taxon>
        <taxon>Pseudomonadati</taxon>
        <taxon>Bacteroidota</taxon>
        <taxon>Bacteroidia</taxon>
        <taxon>Bacteroidales</taxon>
        <taxon>Barnesiellaceae</taxon>
        <taxon>Coprobacter</taxon>
    </lineage>
</organism>
<dbReference type="Pfam" id="PF18565">
    <property type="entry name" value="Glyco_hydro2_C5"/>
    <property type="match status" value="1"/>
</dbReference>
<evidence type="ECO:0000259" key="6">
    <source>
        <dbReference type="Pfam" id="PF02836"/>
    </source>
</evidence>
<evidence type="ECO:0000313" key="10">
    <source>
        <dbReference type="Proteomes" id="UP000594042"/>
    </source>
</evidence>
<dbReference type="Pfam" id="PF00703">
    <property type="entry name" value="Glyco_hydro_2"/>
    <property type="match status" value="1"/>
</dbReference>
<dbReference type="Gene3D" id="2.60.40.10">
    <property type="entry name" value="Immunoglobulins"/>
    <property type="match status" value="2"/>
</dbReference>
<evidence type="ECO:0000259" key="7">
    <source>
        <dbReference type="Pfam" id="PF02837"/>
    </source>
</evidence>
<dbReference type="InterPro" id="IPR017853">
    <property type="entry name" value="GH"/>
</dbReference>
<dbReference type="InterPro" id="IPR008979">
    <property type="entry name" value="Galactose-bd-like_sf"/>
</dbReference>
<feature type="domain" description="Glycoside hydrolase family 2 immunoglobulin-like beta-sandwich" evidence="5">
    <location>
        <begin position="223"/>
        <end position="325"/>
    </location>
</feature>
<dbReference type="SUPFAM" id="SSF51445">
    <property type="entry name" value="(Trans)glycosidases"/>
    <property type="match status" value="1"/>
</dbReference>
<dbReference type="InterPro" id="IPR006104">
    <property type="entry name" value="Glyco_hydro_2_N"/>
</dbReference>
<dbReference type="InterPro" id="IPR006103">
    <property type="entry name" value="Glyco_hydro_2_cat"/>
</dbReference>
<feature type="domain" description="Glycoside hydrolase family 2" evidence="8">
    <location>
        <begin position="736"/>
        <end position="815"/>
    </location>
</feature>
<keyword evidence="3" id="KW-0326">Glycosidase</keyword>
<evidence type="ECO:0000256" key="3">
    <source>
        <dbReference type="ARBA" id="ARBA00023295"/>
    </source>
</evidence>
<proteinExistence type="inferred from homology"/>
<evidence type="ECO:0000313" key="9">
    <source>
        <dbReference type="EMBL" id="BCI61683.1"/>
    </source>
</evidence>
<feature type="region of interest" description="Disordered" evidence="4">
    <location>
        <begin position="845"/>
        <end position="869"/>
    </location>
</feature>
<keyword evidence="10" id="KW-1185">Reference proteome</keyword>
<dbReference type="PANTHER" id="PTHR42732:SF1">
    <property type="entry name" value="BETA-MANNOSIDASE"/>
    <property type="match status" value="1"/>
</dbReference>
<dbReference type="SUPFAM" id="SSF49303">
    <property type="entry name" value="beta-Galactosidase/glucuronidase domain"/>
    <property type="match status" value="1"/>
</dbReference>
<dbReference type="InterPro" id="IPR013783">
    <property type="entry name" value="Ig-like_fold"/>
</dbReference>
<dbReference type="GO" id="GO:0004553">
    <property type="term" value="F:hydrolase activity, hydrolyzing O-glycosyl compounds"/>
    <property type="evidence" value="ECO:0007669"/>
    <property type="project" value="InterPro"/>
</dbReference>
<dbReference type="InterPro" id="IPR051913">
    <property type="entry name" value="GH2_Domain-Containing"/>
</dbReference>
<evidence type="ECO:0000256" key="4">
    <source>
        <dbReference type="SAM" id="MobiDB-lite"/>
    </source>
</evidence>
<dbReference type="Pfam" id="PF02836">
    <property type="entry name" value="Glyco_hydro_2_C"/>
    <property type="match status" value="1"/>
</dbReference>
<feature type="compositionally biased region" description="Basic and acidic residues" evidence="4">
    <location>
        <begin position="848"/>
        <end position="869"/>
    </location>
</feature>
<dbReference type="Proteomes" id="UP000594042">
    <property type="component" value="Chromosome"/>
</dbReference>
<dbReference type="KEGG" id="copr:Cop2CBH44_00360"/>
<dbReference type="EMBL" id="AP023322">
    <property type="protein sequence ID" value="BCI61683.1"/>
    <property type="molecule type" value="Genomic_DNA"/>
</dbReference>
<dbReference type="SUPFAM" id="SSF49785">
    <property type="entry name" value="Galactose-binding domain-like"/>
    <property type="match status" value="1"/>
</dbReference>
<dbReference type="GO" id="GO:0005975">
    <property type="term" value="P:carbohydrate metabolic process"/>
    <property type="evidence" value="ECO:0007669"/>
    <property type="project" value="InterPro"/>
</dbReference>
<dbReference type="RefSeq" id="WP_200755267.1">
    <property type="nucleotide sequence ID" value="NZ_AP023322.1"/>
</dbReference>
<evidence type="ECO:0000259" key="5">
    <source>
        <dbReference type="Pfam" id="PF00703"/>
    </source>
</evidence>
<sequence length="895" mass="101914">MRHLSTYWRVVWVCLFLLPITVFYAADYQPSFSTAGFYSLPNTGREVYDMNPAWRFYKGDVPGAEQLGFDDGDWEIVSLPNGIEYLPAEASGCINYQGAVWYRKHFTADGSWKGKQLFLHFEAIMGKSKVWVNGRLLKEHFGGFLPVVVDVAPFLNYDGDNVIAVWADNSDDISYPPGKAQDALDFAYFGGIYRDCWLVVHNRVFITDSNYEDETAGGGLFVSFDKVSEESALVRMKSHVRNLSGASFSGRIVYELFDKEGKRVFSKERPLVVKDGKADESFCEVTVRYPHLWSPDSPYLYRLHVYVKERSGRVVDGYCQRIGIRSIEFKGKDGFWLNGAPYPYPLIGANRHQDFAVIGNALPNSLHWRDAKKLRDAGLRVIRNAHYPQDPAFMDACDELGLFVIVNTPGWQFWNDDPIFGQRVYDDIRNMVRRDRNHASVWLWEPILNETWYPEDFARNVADILKEEYPYPYCYAGCDATARGKEYFPVHFTHPAIGGGGAFNAENLNPQISYFTREWGDNVDNWNSHNSPSRASRAWGEYPMLVQAQGYAKPDYRYTCYDVLYRTSRQHMGGCLWHSFDHQRGYHPDPFYGGIMDAFRQPKLSYYMFCAQRPVEVNGDLIADSGPMVYIANYMTPFSPKDVTVYSNCDEVRLTCCKGGKPHVYRKSEGAAGMPSPVIVFENVFDVMHDKKLSRQGKDDESYLLAEGLVDGKVVATHKVYPARRPSKLLLWADDERVRMRANGSDMVTVVAAVADENGNIKRLNNGEVRFEIEGPGVLVADVETFTNPCPVRWGTAPVLVKSGTTPGEIRVRASVLWQGKHTPVSAELVIRSFPADYPLVANEDDLDKSGDSGCRSERQEKGTASDYEKRIRELQREVSRLKLREVERQQEDFE</sequence>
<reference evidence="10" key="1">
    <citation type="submission" date="2020-07" db="EMBL/GenBank/DDBJ databases">
        <title>Complete genome sequencing of Coprobacter sp. strain 2CBH44.</title>
        <authorList>
            <person name="Sakamoto M."/>
            <person name="Murakami T."/>
            <person name="Mori H."/>
        </authorList>
    </citation>
    <scope>NUCLEOTIDE SEQUENCE [LARGE SCALE GENOMIC DNA]</scope>
    <source>
        <strain evidence="10">2CBH44</strain>
    </source>
</reference>
<dbReference type="InterPro" id="IPR006102">
    <property type="entry name" value="Ig-like_GH2"/>
</dbReference>
<keyword evidence="2" id="KW-0378">Hydrolase</keyword>
<feature type="domain" description="Glycoside hydrolase family 2 catalytic" evidence="6">
    <location>
        <begin position="333"/>
        <end position="459"/>
    </location>
</feature>
<evidence type="ECO:0000256" key="2">
    <source>
        <dbReference type="ARBA" id="ARBA00022801"/>
    </source>
</evidence>
<dbReference type="InterPro" id="IPR040605">
    <property type="entry name" value="Glyco_hydro2_dom5"/>
</dbReference>
<evidence type="ECO:0000256" key="1">
    <source>
        <dbReference type="ARBA" id="ARBA00007401"/>
    </source>
</evidence>
<protein>
    <submittedName>
        <fullName evidence="9">Beta-galactosidase</fullName>
    </submittedName>
</protein>